<dbReference type="InterPro" id="IPR006564">
    <property type="entry name" value="Znf_PMZ"/>
</dbReference>
<evidence type="ECO:0000256" key="2">
    <source>
        <dbReference type="ARBA" id="ARBA00022723"/>
    </source>
</evidence>
<evidence type="ECO:0000313" key="8">
    <source>
        <dbReference type="EMBL" id="KAJ8445855.1"/>
    </source>
</evidence>
<comment type="function">
    <text evidence="6">Putative transcription activator involved in regulating light control of development.</text>
</comment>
<dbReference type="Pfam" id="PF04434">
    <property type="entry name" value="SWIM"/>
    <property type="match status" value="1"/>
</dbReference>
<keyword evidence="6" id="KW-0539">Nucleus</keyword>
<dbReference type="GO" id="GO:0008270">
    <property type="term" value="F:zinc ion binding"/>
    <property type="evidence" value="ECO:0007669"/>
    <property type="project" value="UniProtKB-UniRule"/>
</dbReference>
<keyword evidence="2 6" id="KW-0479">Metal-binding</keyword>
<name>A0A9Q1KMU5_9CARY</name>
<organism evidence="8 9">
    <name type="scientific">Carnegiea gigantea</name>
    <dbReference type="NCBI Taxonomy" id="171969"/>
    <lineage>
        <taxon>Eukaryota</taxon>
        <taxon>Viridiplantae</taxon>
        <taxon>Streptophyta</taxon>
        <taxon>Embryophyta</taxon>
        <taxon>Tracheophyta</taxon>
        <taxon>Spermatophyta</taxon>
        <taxon>Magnoliopsida</taxon>
        <taxon>eudicotyledons</taxon>
        <taxon>Gunneridae</taxon>
        <taxon>Pentapetalae</taxon>
        <taxon>Caryophyllales</taxon>
        <taxon>Cactineae</taxon>
        <taxon>Cactaceae</taxon>
        <taxon>Cactoideae</taxon>
        <taxon>Echinocereeae</taxon>
        <taxon>Carnegiea</taxon>
    </lineage>
</organism>
<evidence type="ECO:0000256" key="3">
    <source>
        <dbReference type="ARBA" id="ARBA00022771"/>
    </source>
</evidence>
<keyword evidence="9" id="KW-1185">Reference proteome</keyword>
<evidence type="ECO:0000256" key="1">
    <source>
        <dbReference type="ARBA" id="ARBA00005889"/>
    </source>
</evidence>
<gene>
    <name evidence="8" type="ORF">Cgig2_000167</name>
</gene>
<keyword evidence="4 6" id="KW-0862">Zinc</keyword>
<dbReference type="GO" id="GO:0006355">
    <property type="term" value="P:regulation of DNA-templated transcription"/>
    <property type="evidence" value="ECO:0007669"/>
    <property type="project" value="UniProtKB-UniRule"/>
</dbReference>
<dbReference type="InterPro" id="IPR031052">
    <property type="entry name" value="FHY3/FAR1"/>
</dbReference>
<comment type="subcellular location">
    <subcellularLocation>
        <location evidence="6">Nucleus</location>
    </subcellularLocation>
</comment>
<keyword evidence="3 5" id="KW-0863">Zinc-finger</keyword>
<protein>
    <recommendedName>
        <fullName evidence="6">Protein FAR1-RELATED SEQUENCE</fullName>
    </recommendedName>
</protein>
<comment type="caution">
    <text evidence="8">The sequence shown here is derived from an EMBL/GenBank/DDBJ whole genome shotgun (WGS) entry which is preliminary data.</text>
</comment>
<dbReference type="PROSITE" id="PS50966">
    <property type="entry name" value="ZF_SWIM"/>
    <property type="match status" value="1"/>
</dbReference>
<sequence>MWFTSILHNRYLDWCSEFYKLYKLETIEEFESQWDVTVSNFDPQDNKHVKGLYLIKKILGASLSSELLLWRNNHHRNIGINVLKSPLEKQASRVLTLLAFEKFKEECSSSIQYLILYVSGNNFILRYYEGSHIRNHQVFWDGNIIMCSCKKFEFFGILCCHILWIFLQKDSDKIPSAYLPSCWCLQHHSHELDVLEGQILIDNDPLMAANDILCPPNLQRKCILGRSK</sequence>
<reference evidence="8" key="1">
    <citation type="submission" date="2022-04" db="EMBL/GenBank/DDBJ databases">
        <title>Carnegiea gigantea Genome sequencing and assembly v2.</title>
        <authorList>
            <person name="Copetti D."/>
            <person name="Sanderson M.J."/>
            <person name="Burquez A."/>
            <person name="Wojciechowski M.F."/>
        </authorList>
    </citation>
    <scope>NUCLEOTIDE SEQUENCE</scope>
    <source>
        <strain evidence="8">SGP5-SGP5p</strain>
        <tissue evidence="8">Aerial part</tissue>
    </source>
</reference>
<evidence type="ECO:0000256" key="6">
    <source>
        <dbReference type="RuleBase" id="RU367018"/>
    </source>
</evidence>
<dbReference type="EMBL" id="JAKOGI010000069">
    <property type="protein sequence ID" value="KAJ8445855.1"/>
    <property type="molecule type" value="Genomic_DNA"/>
</dbReference>
<dbReference type="InterPro" id="IPR007527">
    <property type="entry name" value="Znf_SWIM"/>
</dbReference>
<dbReference type="PANTHER" id="PTHR31669">
    <property type="entry name" value="PROTEIN FAR1-RELATED SEQUENCE 10-RELATED"/>
    <property type="match status" value="1"/>
</dbReference>
<accession>A0A9Q1KMU5</accession>
<dbReference type="GO" id="GO:0005634">
    <property type="term" value="C:nucleus"/>
    <property type="evidence" value="ECO:0007669"/>
    <property type="project" value="UniProtKB-SubCell"/>
</dbReference>
<dbReference type="PANTHER" id="PTHR31669:SF263">
    <property type="entry name" value="PROTEIN FAR1-RELATED SEQUENCE"/>
    <property type="match status" value="1"/>
</dbReference>
<evidence type="ECO:0000313" key="9">
    <source>
        <dbReference type="Proteomes" id="UP001153076"/>
    </source>
</evidence>
<evidence type="ECO:0000256" key="4">
    <source>
        <dbReference type="ARBA" id="ARBA00022833"/>
    </source>
</evidence>
<dbReference type="SMART" id="SM00575">
    <property type="entry name" value="ZnF_PMZ"/>
    <property type="match status" value="1"/>
</dbReference>
<dbReference type="OrthoDB" id="128308at2759"/>
<evidence type="ECO:0000259" key="7">
    <source>
        <dbReference type="PROSITE" id="PS50966"/>
    </source>
</evidence>
<evidence type="ECO:0000256" key="5">
    <source>
        <dbReference type="PROSITE-ProRule" id="PRU00325"/>
    </source>
</evidence>
<dbReference type="AlphaFoldDB" id="A0A9Q1KMU5"/>
<dbReference type="Proteomes" id="UP001153076">
    <property type="component" value="Unassembled WGS sequence"/>
</dbReference>
<feature type="domain" description="SWIM-type" evidence="7">
    <location>
        <begin position="136"/>
        <end position="170"/>
    </location>
</feature>
<comment type="similarity">
    <text evidence="1 6">Belongs to the FHY3/FAR1 family.</text>
</comment>
<proteinExistence type="inferred from homology"/>